<accession>A0AB33L2P8</accession>
<gene>
    <name evidence="1" type="ORF">Pbs1_15600</name>
</gene>
<evidence type="ECO:0000313" key="1">
    <source>
        <dbReference type="EMBL" id="BFP68217.1"/>
    </source>
</evidence>
<organism evidence="1">
    <name type="scientific">Tenacibaculum sp. Pbs-1</name>
    <dbReference type="NCBI Taxonomy" id="3238748"/>
    <lineage>
        <taxon>Bacteria</taxon>
        <taxon>Pseudomonadati</taxon>
        <taxon>Bacteroidota</taxon>
        <taxon>Flavobacteriia</taxon>
        <taxon>Flavobacteriales</taxon>
        <taxon>Flavobacteriaceae</taxon>
        <taxon>Tenacibaculum</taxon>
    </lineage>
</organism>
<reference evidence="1" key="1">
    <citation type="submission" date="2024-08" db="EMBL/GenBank/DDBJ databases">
        <title>Whole genome sequence of Tenacibaculum sp. strain pbs-1 associated with black-spot shell disease in Akoya pearl oysters.</title>
        <authorList>
            <person name="Sakatoku A."/>
            <person name="Suzuki T."/>
            <person name="Hatano K."/>
            <person name="Seki M."/>
            <person name="Tanaka D."/>
            <person name="Nakamura S."/>
            <person name="Suzuki N."/>
            <person name="Isshiki T."/>
        </authorList>
    </citation>
    <scope>NUCLEOTIDE SEQUENCE</scope>
    <source>
        <strain evidence="1">Pbs-1</strain>
    </source>
</reference>
<protein>
    <recommendedName>
        <fullName evidence="2">Lipoprotein</fullName>
    </recommendedName>
</protein>
<evidence type="ECO:0008006" key="2">
    <source>
        <dbReference type="Google" id="ProtNLM"/>
    </source>
</evidence>
<sequence>MPVILSIYLFITGCATTRSNRDSSTLYYQEKHSSKSGFSSIIINSFYDDKYKDKILALVTVNGVCILGKYENENILPIEIKTIPNNKYKIEISSPGLLPLKIKKLRIKKGDSIVINAYLKEDTRPIVD</sequence>
<dbReference type="EMBL" id="AP035888">
    <property type="protein sequence ID" value="BFP68217.1"/>
    <property type="molecule type" value="Genomic_DNA"/>
</dbReference>
<proteinExistence type="predicted"/>
<name>A0AB33L2P8_9FLAO</name>
<dbReference type="AlphaFoldDB" id="A0AB33L2P8"/>